<evidence type="ECO:0000256" key="6">
    <source>
        <dbReference type="ARBA" id="ARBA00023239"/>
    </source>
</evidence>
<comment type="pathway">
    <text evidence="7">Cofactor biosynthesis; tetrahydrofolate biosynthesis; 4-aminobenzoate from chorismate: step 2/2.</text>
</comment>
<dbReference type="RefSeq" id="WP_013796204.1">
    <property type="nucleotide sequence ID" value="NC_015559.1"/>
</dbReference>
<dbReference type="GO" id="GO:0030170">
    <property type="term" value="F:pyridoxal phosphate binding"/>
    <property type="evidence" value="ECO:0007669"/>
    <property type="project" value="InterPro"/>
</dbReference>
<name>F6CZY9_MARPP</name>
<protein>
    <recommendedName>
        <fullName evidence="11 12">Aminodeoxychorismate lyase</fullName>
        <ecNumber evidence="8 12">4.1.3.38</ecNumber>
    </recommendedName>
</protein>
<dbReference type="InterPro" id="IPR017824">
    <property type="entry name" value="Aminodeoxychorismate_lyase_IV"/>
</dbReference>
<dbReference type="eggNOG" id="COG0115">
    <property type="taxonomic scope" value="Bacteria"/>
</dbReference>
<dbReference type="Gene3D" id="3.30.470.10">
    <property type="match status" value="1"/>
</dbReference>
<organism evidence="13 14">
    <name type="scientific">Marinomonas posidonica (strain CECT 7376 / NCIMB 14433 / IVIA-Po-181)</name>
    <dbReference type="NCBI Taxonomy" id="491952"/>
    <lineage>
        <taxon>Bacteria</taxon>
        <taxon>Pseudomonadati</taxon>
        <taxon>Pseudomonadota</taxon>
        <taxon>Gammaproteobacteria</taxon>
        <taxon>Oceanospirillales</taxon>
        <taxon>Oceanospirillaceae</taxon>
        <taxon>Marinomonas</taxon>
    </lineage>
</organism>
<keyword evidence="6 13" id="KW-0456">Lyase</keyword>
<keyword evidence="4" id="KW-0663">Pyridoxal phosphate</keyword>
<dbReference type="AlphaFoldDB" id="F6CZY9"/>
<dbReference type="Gene3D" id="3.20.10.10">
    <property type="entry name" value="D-amino Acid Aminotransferase, subunit A, domain 2"/>
    <property type="match status" value="1"/>
</dbReference>
<dbReference type="InterPro" id="IPR043132">
    <property type="entry name" value="BCAT-like_C"/>
</dbReference>
<evidence type="ECO:0000256" key="9">
    <source>
        <dbReference type="ARBA" id="ARBA00049529"/>
    </source>
</evidence>
<sequence length="275" mass="30407">MTWFVNYTLNTCISPADRGLAYGDGVFETIHANQNGFVRLSSHLTRLYKGLEKLLMAFDVEQKEELSYFLRTIVSDQLDGDSVVKIMVTRGQGGRGYQPPKTVKHTIVIGILPFPNYQAESLHGVGVSLSPIPVNSNSYLAGIKHLNRLEHVIAKQYLASDDFEAIMLDCQGYVIEGIQSNVFWFKDGLLCTPNLDAAGVEGTYRQAILAEMATQTTLIGNFTAEHLLAADEVFMANSLMKIVPVIRIGHQSFTIGANTKNLQSLMQAKDMHGIH</sequence>
<gene>
    <name evidence="13" type="ordered locus">Mar181_1691</name>
</gene>
<evidence type="ECO:0000256" key="10">
    <source>
        <dbReference type="ARBA" id="ARBA00054027"/>
    </source>
</evidence>
<evidence type="ECO:0000256" key="3">
    <source>
        <dbReference type="ARBA" id="ARBA00011738"/>
    </source>
</evidence>
<keyword evidence="14" id="KW-1185">Reference proteome</keyword>
<dbReference type="STRING" id="491952.Mar181_1691"/>
<comment type="function">
    <text evidence="10">Involved in the biosynthesis of p-aminobenzoate (PABA), a precursor of tetrahydrofolate. Converts 4-amino-4-deoxychorismate into 4-aminobenzoate (PABA) and pyruvate.</text>
</comment>
<dbReference type="SUPFAM" id="SSF56752">
    <property type="entry name" value="D-aminoacid aminotransferase-like PLP-dependent enzymes"/>
    <property type="match status" value="1"/>
</dbReference>
<evidence type="ECO:0000256" key="2">
    <source>
        <dbReference type="ARBA" id="ARBA00009320"/>
    </source>
</evidence>
<dbReference type="InterPro" id="IPR001544">
    <property type="entry name" value="Aminotrans_IV"/>
</dbReference>
<evidence type="ECO:0000256" key="8">
    <source>
        <dbReference type="ARBA" id="ARBA00035676"/>
    </source>
</evidence>
<dbReference type="GO" id="GO:0008153">
    <property type="term" value="P:4-aminobenzoate biosynthetic process"/>
    <property type="evidence" value="ECO:0007669"/>
    <property type="project" value="UniProtKB-UniRule"/>
</dbReference>
<evidence type="ECO:0000256" key="1">
    <source>
        <dbReference type="ARBA" id="ARBA00001933"/>
    </source>
</evidence>
<dbReference type="KEGG" id="mpc:Mar181_1691"/>
<comment type="similarity">
    <text evidence="2">Belongs to the class-IV pyridoxal-phosphate-dependent aminotransferase family.</text>
</comment>
<comment type="cofactor">
    <cofactor evidence="1">
        <name>pyridoxal 5'-phosphate</name>
        <dbReference type="ChEBI" id="CHEBI:597326"/>
    </cofactor>
</comment>
<dbReference type="InterPro" id="IPR043131">
    <property type="entry name" value="BCAT-like_N"/>
</dbReference>
<evidence type="ECO:0000256" key="12">
    <source>
        <dbReference type="NCBIfam" id="TIGR03461"/>
    </source>
</evidence>
<comment type="catalytic activity">
    <reaction evidence="9">
        <text>4-amino-4-deoxychorismate = 4-aminobenzoate + pyruvate + H(+)</text>
        <dbReference type="Rhea" id="RHEA:16201"/>
        <dbReference type="ChEBI" id="CHEBI:15361"/>
        <dbReference type="ChEBI" id="CHEBI:15378"/>
        <dbReference type="ChEBI" id="CHEBI:17836"/>
        <dbReference type="ChEBI" id="CHEBI:58406"/>
        <dbReference type="EC" id="4.1.3.38"/>
    </reaction>
</comment>
<dbReference type="Pfam" id="PF01063">
    <property type="entry name" value="Aminotran_4"/>
    <property type="match status" value="1"/>
</dbReference>
<dbReference type="InterPro" id="IPR050571">
    <property type="entry name" value="Class-IV_PLP-Dep_Aminotrnsfr"/>
</dbReference>
<dbReference type="GO" id="GO:0046656">
    <property type="term" value="P:folic acid biosynthetic process"/>
    <property type="evidence" value="ECO:0007669"/>
    <property type="project" value="UniProtKB-KW"/>
</dbReference>
<comment type="subunit">
    <text evidence="3">Homodimer.</text>
</comment>
<dbReference type="NCBIfam" id="TIGR03461">
    <property type="entry name" value="pabC_Proteo"/>
    <property type="match status" value="1"/>
</dbReference>
<dbReference type="FunFam" id="3.20.10.10:FF:000002">
    <property type="entry name" value="D-alanine aminotransferase"/>
    <property type="match status" value="1"/>
</dbReference>
<proteinExistence type="inferred from homology"/>
<dbReference type="EMBL" id="CP002771">
    <property type="protein sequence ID" value="AEF54729.1"/>
    <property type="molecule type" value="Genomic_DNA"/>
</dbReference>
<evidence type="ECO:0000256" key="5">
    <source>
        <dbReference type="ARBA" id="ARBA00022909"/>
    </source>
</evidence>
<evidence type="ECO:0000256" key="7">
    <source>
        <dbReference type="ARBA" id="ARBA00035633"/>
    </source>
</evidence>
<dbReference type="InterPro" id="IPR036038">
    <property type="entry name" value="Aminotransferase-like"/>
</dbReference>
<dbReference type="Proteomes" id="UP000009230">
    <property type="component" value="Chromosome"/>
</dbReference>
<evidence type="ECO:0000256" key="11">
    <source>
        <dbReference type="ARBA" id="ARBA00069174"/>
    </source>
</evidence>
<dbReference type="EC" id="4.1.3.38" evidence="8 12"/>
<evidence type="ECO:0000256" key="4">
    <source>
        <dbReference type="ARBA" id="ARBA00022898"/>
    </source>
</evidence>
<keyword evidence="5" id="KW-0289">Folate biosynthesis</keyword>
<evidence type="ECO:0000313" key="13">
    <source>
        <dbReference type="EMBL" id="AEF54729.1"/>
    </source>
</evidence>
<evidence type="ECO:0000313" key="14">
    <source>
        <dbReference type="Proteomes" id="UP000009230"/>
    </source>
</evidence>
<dbReference type="PANTHER" id="PTHR42743:SF2">
    <property type="entry name" value="AMINODEOXYCHORISMATE LYASE"/>
    <property type="match status" value="1"/>
</dbReference>
<reference evidence="13 14" key="1">
    <citation type="journal article" date="2012" name="Stand. Genomic Sci.">
        <title>Complete genome sequence of Marinomonas posidonica type strain (IVIA-Po-181(T)).</title>
        <authorList>
            <person name="Lucas-Elio P."/>
            <person name="Goodwin L."/>
            <person name="Woyke T."/>
            <person name="Pitluck S."/>
            <person name="Nolan M."/>
            <person name="Kyrpides N.C."/>
            <person name="Detter J.C."/>
            <person name="Copeland A."/>
            <person name="Lu M."/>
            <person name="Bruce D."/>
            <person name="Detter C."/>
            <person name="Tapia R."/>
            <person name="Han S."/>
            <person name="Land M.L."/>
            <person name="Ivanova N."/>
            <person name="Mikhailova N."/>
            <person name="Johnston A.W."/>
            <person name="Sanchez-Amat A."/>
        </authorList>
    </citation>
    <scope>NUCLEOTIDE SEQUENCE [LARGE SCALE GENOMIC DNA]</scope>
    <source>
        <strain evidence="14">CECT 7376 / NCIMB 14433 / IVIA-Po-181</strain>
    </source>
</reference>
<dbReference type="OrthoDB" id="9805628at2"/>
<dbReference type="GO" id="GO:0008696">
    <property type="term" value="F:4-amino-4-deoxychorismate lyase activity"/>
    <property type="evidence" value="ECO:0007669"/>
    <property type="project" value="UniProtKB-UniRule"/>
</dbReference>
<dbReference type="PANTHER" id="PTHR42743">
    <property type="entry name" value="AMINO-ACID AMINOTRANSFERASE"/>
    <property type="match status" value="1"/>
</dbReference>
<accession>F6CZY9</accession>
<dbReference type="HOGENOM" id="CLU_020844_2_1_6"/>
<dbReference type="GO" id="GO:0005829">
    <property type="term" value="C:cytosol"/>
    <property type="evidence" value="ECO:0007669"/>
    <property type="project" value="TreeGrafter"/>
</dbReference>